<evidence type="ECO:0000313" key="1">
    <source>
        <dbReference type="EMBL" id="AEI68406.1"/>
    </source>
</evidence>
<name>F8CB25_MYXFH</name>
<protein>
    <submittedName>
        <fullName evidence="1">Uncharacterized protein</fullName>
    </submittedName>
</protein>
<organism evidence="1 2">
    <name type="scientific">Myxococcus fulvus (strain ATCC BAA-855 / HW-1)</name>
    <dbReference type="NCBI Taxonomy" id="483219"/>
    <lineage>
        <taxon>Bacteria</taxon>
        <taxon>Pseudomonadati</taxon>
        <taxon>Myxococcota</taxon>
        <taxon>Myxococcia</taxon>
        <taxon>Myxococcales</taxon>
        <taxon>Cystobacterineae</taxon>
        <taxon>Myxococcaceae</taxon>
        <taxon>Myxococcus</taxon>
    </lineage>
</organism>
<proteinExistence type="predicted"/>
<sequence>MLGQSDFTGGDVLFWVEETTETDDLRHVRIDLGIDRTQAQVAHQPTRNVDFAFMTVVKLEKVTPDTDDSKQLINLPPDVSHPEWGRKLKSKAKLTRPLQDVEIHFTLLPDTANKADLHASLCHQKPQDTDAAVKTDAQGGAESAELSLSRFCRDTFTVAAYVKHAPPVKDTAP</sequence>
<evidence type="ECO:0000313" key="2">
    <source>
        <dbReference type="Proteomes" id="UP000000488"/>
    </source>
</evidence>
<dbReference type="Proteomes" id="UP000000488">
    <property type="component" value="Chromosome"/>
</dbReference>
<dbReference type="STRING" id="483219.LILAB_32625"/>
<dbReference type="HOGENOM" id="CLU_1545980_0_0_7"/>
<accession>F8CB25</accession>
<reference evidence="1 2" key="1">
    <citation type="journal article" date="2011" name="J. Bacteriol.">
        <title>Genome sequence of the halotolerant marine bacterium Myxococcus fulvus HW-1.</title>
        <authorList>
            <person name="Li Z.F."/>
            <person name="Li X."/>
            <person name="Liu H."/>
            <person name="Liu X."/>
            <person name="Han K."/>
            <person name="Wu Z.H."/>
            <person name="Hu W."/>
            <person name="Li F.F."/>
            <person name="Li Y.Z."/>
        </authorList>
    </citation>
    <scope>NUCLEOTIDE SEQUENCE [LARGE SCALE GENOMIC DNA]</scope>
    <source>
        <strain evidence="2">ATCC BAA-855 / HW-1</strain>
    </source>
</reference>
<dbReference type="EMBL" id="CP002830">
    <property type="protein sequence ID" value="AEI68406.1"/>
    <property type="molecule type" value="Genomic_DNA"/>
</dbReference>
<dbReference type="AlphaFoldDB" id="F8CB25"/>
<gene>
    <name evidence="1" type="ordered locus">LILAB_32625</name>
</gene>
<dbReference type="KEGG" id="mfu:LILAB_32625"/>